<dbReference type="GO" id="GO:0016020">
    <property type="term" value="C:membrane"/>
    <property type="evidence" value="ECO:0007669"/>
    <property type="project" value="UniProtKB-SubCell"/>
</dbReference>
<sequence length="804" mass="86464">MAIKKNELYSSLWASCDELRGGMDASQYKDYVLTLLFVKYVSDKAKGNPYAMIEVPAGASFDDMVALKGSKEIGEGINTIISALATANDLQGVITIADFNDEDKLGKGKEMIDRLSKLVAIFEGLDLSANRTEGDDLLGDAYEYLMRHFATESGKSKGQFYTPAEVSRILAKVIGISRQTPQDATVYDPTCGSGSLLLKASDEAGPKGLSIYGQEMDNATQALARMNMILHDNPTAKVWKGNTLADPQWKEANGALKTFDFAVANPPFSNKNWTSGLDAEHDPFDRFNWGVPPEKNGDYAFLLHIIKSLKSTGKGAVILPHGVLFRGNAEARIRENLLKQGYIKGIIGLPANLFYGTGIPACIIVIDKEQAQARAFNPTGASSEQQRILMVDASRGFIKDGNKNRLREQDIHLIVDTFTRGLTLDGYSRWVPLAEIAANDYNLNIPRYIDASVGLGGALIYALQTRDAGRPNDELYSTENRSTADGLAGLPRDYSGVPQLGPPLPGDLGRPILSTQDRGQPVPTPGTATPNPGISPEEQRRLQEIETARTSRLFSGSESRGTPAAAGAAPALAPVPDLASIGLAPPPATPSAQDRQNAFLNAAADRRTVAPDRVAAPVSPNVLQAGAVISAALITGIRSDLPGQITAQVTENIYDSPTGRILLVPQGTRVVGQYDNNVQFGQSRVLLVWTRLVFPNGRSIVLERQPGADAEGFAGLQDGVDYHWWDLAKAAGLSTLLSVGAELAVDNDDQLVQAIRNGGQDTINDAGQQIVRRQLNVAPTITIRPGFPVRVLVTRDLVLEPYGG</sequence>
<keyword evidence="9" id="KW-0680">Restriction system</keyword>
<feature type="domain" description="N6 adenine-specific DNA methyltransferase N-terminal" evidence="15">
    <location>
        <begin position="10"/>
        <end position="122"/>
    </location>
</feature>
<keyword evidence="6" id="KW-0808">Transferase</keyword>
<name>A0A6M4YF17_AERME</name>
<dbReference type="GO" id="GO:0009007">
    <property type="term" value="F:site-specific DNA-methyltransferase (adenine-specific) activity"/>
    <property type="evidence" value="ECO:0007669"/>
    <property type="project" value="UniProtKB-EC"/>
</dbReference>
<dbReference type="InterPro" id="IPR022749">
    <property type="entry name" value="D12N6_MeTrfase_N"/>
</dbReference>
<evidence type="ECO:0000256" key="9">
    <source>
        <dbReference type="ARBA" id="ARBA00022747"/>
    </source>
</evidence>
<keyword evidence="7" id="KW-0949">S-adenosyl-L-methionine</keyword>
<evidence type="ECO:0000256" key="2">
    <source>
        <dbReference type="ARBA" id="ARBA00006594"/>
    </source>
</evidence>
<dbReference type="GO" id="GO:0032259">
    <property type="term" value="P:methylation"/>
    <property type="evidence" value="ECO:0007669"/>
    <property type="project" value="UniProtKB-KW"/>
</dbReference>
<dbReference type="Gene3D" id="2.40.128.260">
    <property type="entry name" value="Type IV secretion system, VirB10/TraB/TrbI"/>
    <property type="match status" value="1"/>
</dbReference>
<evidence type="ECO:0000256" key="8">
    <source>
        <dbReference type="ARBA" id="ARBA00022692"/>
    </source>
</evidence>
<evidence type="ECO:0000256" key="10">
    <source>
        <dbReference type="ARBA" id="ARBA00022989"/>
    </source>
</evidence>
<dbReference type="InterPro" id="IPR003356">
    <property type="entry name" value="DNA_methylase_A-5"/>
</dbReference>
<reference evidence="16 17" key="1">
    <citation type="submission" date="2019-03" db="EMBL/GenBank/DDBJ databases">
        <title>Novel transposon Tn6433 accelerates the dissemination of tet(E) in Aeromonas from aerobic biofilm under oxytetracycline stress.</title>
        <authorList>
            <person name="Shi Y."/>
            <person name="Tian Z."/>
            <person name="Zhang Y."/>
            <person name="Zhang H."/>
            <person name="Yang M."/>
        </authorList>
    </citation>
    <scope>NUCLEOTIDE SEQUENCE [LARGE SCALE GENOMIC DNA]</scope>
    <source>
        <strain evidence="16 17">T0.1-19</strain>
    </source>
</reference>
<dbReference type="SUPFAM" id="SSF53335">
    <property type="entry name" value="S-adenosyl-L-methionine-dependent methyltransferases"/>
    <property type="match status" value="1"/>
</dbReference>
<dbReference type="PANTHER" id="PTHR42933:SF3">
    <property type="entry name" value="TYPE I RESTRICTION ENZYME MJAVIII METHYLASE SUBUNIT"/>
    <property type="match status" value="1"/>
</dbReference>
<dbReference type="GO" id="GO:0003677">
    <property type="term" value="F:DNA binding"/>
    <property type="evidence" value="ECO:0007669"/>
    <property type="project" value="InterPro"/>
</dbReference>
<keyword evidence="8" id="KW-0812">Transmembrane</keyword>
<evidence type="ECO:0000313" key="16">
    <source>
        <dbReference type="EMBL" id="QJT22591.1"/>
    </source>
</evidence>
<evidence type="ECO:0000256" key="3">
    <source>
        <dbReference type="ARBA" id="ARBA00010265"/>
    </source>
</evidence>
<dbReference type="PRINTS" id="PR00507">
    <property type="entry name" value="N12N6MTFRASE"/>
</dbReference>
<dbReference type="Proteomes" id="UP000501427">
    <property type="component" value="Chromosome"/>
</dbReference>
<dbReference type="GO" id="GO:0009307">
    <property type="term" value="P:DNA restriction-modification system"/>
    <property type="evidence" value="ECO:0007669"/>
    <property type="project" value="UniProtKB-KW"/>
</dbReference>
<comment type="similarity">
    <text evidence="3">Belongs to the TrbI/VirB10 family.</text>
</comment>
<protein>
    <recommendedName>
        <fullName evidence="4">site-specific DNA-methyltransferase (adenine-specific)</fullName>
        <ecNumber evidence="4">2.1.1.72</ecNumber>
    </recommendedName>
</protein>
<dbReference type="InterPro" id="IPR042217">
    <property type="entry name" value="T4SS_VirB10/TrbI"/>
</dbReference>
<dbReference type="InterPro" id="IPR002052">
    <property type="entry name" value="DNA_methylase_N6_adenine_CS"/>
</dbReference>
<evidence type="ECO:0000256" key="1">
    <source>
        <dbReference type="ARBA" id="ARBA00004167"/>
    </source>
</evidence>
<evidence type="ECO:0000256" key="11">
    <source>
        <dbReference type="ARBA" id="ARBA00023136"/>
    </source>
</evidence>
<dbReference type="Gene3D" id="3.40.50.150">
    <property type="entry name" value="Vaccinia Virus protein VP39"/>
    <property type="match status" value="1"/>
</dbReference>
<dbReference type="InterPro" id="IPR038333">
    <property type="entry name" value="T1MK-like_N_sf"/>
</dbReference>
<feature type="domain" description="DNA methylase adenine-specific" evidence="14">
    <location>
        <begin position="135"/>
        <end position="451"/>
    </location>
</feature>
<comment type="subcellular location">
    <subcellularLocation>
        <location evidence="1">Membrane</location>
        <topology evidence="1">Single-pass membrane protein</topology>
    </subcellularLocation>
</comment>
<dbReference type="RefSeq" id="WP_253264978.1">
    <property type="nucleotide sequence ID" value="NZ_CAWPJG010000001.1"/>
</dbReference>
<feature type="region of interest" description="Disordered" evidence="13">
    <location>
        <begin position="470"/>
        <end position="537"/>
    </location>
</feature>
<evidence type="ECO:0000256" key="7">
    <source>
        <dbReference type="ARBA" id="ARBA00022691"/>
    </source>
</evidence>
<dbReference type="Gene3D" id="1.20.1260.30">
    <property type="match status" value="2"/>
</dbReference>
<comment type="catalytic activity">
    <reaction evidence="12">
        <text>a 2'-deoxyadenosine in DNA + S-adenosyl-L-methionine = an N(6)-methyl-2'-deoxyadenosine in DNA + S-adenosyl-L-homocysteine + H(+)</text>
        <dbReference type="Rhea" id="RHEA:15197"/>
        <dbReference type="Rhea" id="RHEA-COMP:12418"/>
        <dbReference type="Rhea" id="RHEA-COMP:12419"/>
        <dbReference type="ChEBI" id="CHEBI:15378"/>
        <dbReference type="ChEBI" id="CHEBI:57856"/>
        <dbReference type="ChEBI" id="CHEBI:59789"/>
        <dbReference type="ChEBI" id="CHEBI:90615"/>
        <dbReference type="ChEBI" id="CHEBI:90616"/>
        <dbReference type="EC" id="2.1.1.72"/>
    </reaction>
</comment>
<proteinExistence type="inferred from homology"/>
<evidence type="ECO:0000256" key="5">
    <source>
        <dbReference type="ARBA" id="ARBA00022603"/>
    </source>
</evidence>
<feature type="region of interest" description="Disordered" evidence="13">
    <location>
        <begin position="551"/>
        <end position="570"/>
    </location>
</feature>
<evidence type="ECO:0000256" key="4">
    <source>
        <dbReference type="ARBA" id="ARBA00011900"/>
    </source>
</evidence>
<dbReference type="InterPro" id="IPR029063">
    <property type="entry name" value="SAM-dependent_MTases_sf"/>
</dbReference>
<comment type="similarity">
    <text evidence="2">Belongs to the N(4)/N(6)-methyltransferase family.</text>
</comment>
<evidence type="ECO:0000259" key="14">
    <source>
        <dbReference type="Pfam" id="PF02384"/>
    </source>
</evidence>
<dbReference type="PROSITE" id="PS00092">
    <property type="entry name" value="N6_MTASE"/>
    <property type="match status" value="1"/>
</dbReference>
<dbReference type="CDD" id="cd16429">
    <property type="entry name" value="VirB10"/>
    <property type="match status" value="1"/>
</dbReference>
<evidence type="ECO:0000313" key="17">
    <source>
        <dbReference type="Proteomes" id="UP000501427"/>
    </source>
</evidence>
<evidence type="ECO:0000256" key="12">
    <source>
        <dbReference type="ARBA" id="ARBA00047942"/>
    </source>
</evidence>
<evidence type="ECO:0000256" key="13">
    <source>
        <dbReference type="SAM" id="MobiDB-lite"/>
    </source>
</evidence>
<keyword evidence="10" id="KW-1133">Transmembrane helix</keyword>
<dbReference type="InterPro" id="IPR051537">
    <property type="entry name" value="DNA_Adenine_Mtase"/>
</dbReference>
<dbReference type="GO" id="GO:0008170">
    <property type="term" value="F:N-methyltransferase activity"/>
    <property type="evidence" value="ECO:0007669"/>
    <property type="project" value="InterPro"/>
</dbReference>
<dbReference type="PANTHER" id="PTHR42933">
    <property type="entry name" value="SLR6095 PROTEIN"/>
    <property type="match status" value="1"/>
</dbReference>
<evidence type="ECO:0000259" key="15">
    <source>
        <dbReference type="Pfam" id="PF12161"/>
    </source>
</evidence>
<evidence type="ECO:0000256" key="6">
    <source>
        <dbReference type="ARBA" id="ARBA00022679"/>
    </source>
</evidence>
<dbReference type="Pfam" id="PF12161">
    <property type="entry name" value="HsdM_N"/>
    <property type="match status" value="1"/>
</dbReference>
<organism evidence="16 17">
    <name type="scientific">Aeromonas media</name>
    <dbReference type="NCBI Taxonomy" id="651"/>
    <lineage>
        <taxon>Bacteria</taxon>
        <taxon>Pseudomonadati</taxon>
        <taxon>Pseudomonadota</taxon>
        <taxon>Gammaproteobacteria</taxon>
        <taxon>Aeromonadales</taxon>
        <taxon>Aeromonadaceae</taxon>
        <taxon>Aeromonas</taxon>
    </lineage>
</organism>
<keyword evidence="5" id="KW-0489">Methyltransferase</keyword>
<feature type="compositionally biased region" description="Polar residues" evidence="13">
    <location>
        <begin position="551"/>
        <end position="560"/>
    </location>
</feature>
<dbReference type="Pfam" id="PF03743">
    <property type="entry name" value="TrbI"/>
    <property type="match status" value="1"/>
</dbReference>
<accession>A0A6M4YF17</accession>
<dbReference type="Pfam" id="PF02384">
    <property type="entry name" value="N6_Mtase"/>
    <property type="match status" value="1"/>
</dbReference>
<dbReference type="EMBL" id="CP038441">
    <property type="protein sequence ID" value="QJT22591.1"/>
    <property type="molecule type" value="Genomic_DNA"/>
</dbReference>
<gene>
    <name evidence="16" type="ORF">E4184_15015</name>
</gene>
<keyword evidence="11" id="KW-0472">Membrane</keyword>
<dbReference type="InterPro" id="IPR005498">
    <property type="entry name" value="T4SS_VirB10/TraB/TrbI"/>
</dbReference>
<dbReference type="AlphaFoldDB" id="A0A6M4YF17"/>
<dbReference type="EC" id="2.1.1.72" evidence="4"/>